<gene>
    <name evidence="11" type="primary">gspH</name>
    <name evidence="11" type="ORF">HII17_02535</name>
</gene>
<evidence type="ECO:0000256" key="10">
    <source>
        <dbReference type="SAM" id="Phobius"/>
    </source>
</evidence>
<reference evidence="11 12" key="1">
    <citation type="submission" date="2020-04" db="EMBL/GenBank/DDBJ databases">
        <title>Thalassotalea sp. M1531, isolated from the surface of marine red alga.</title>
        <authorList>
            <person name="Pang L."/>
            <person name="Lu D.-C."/>
        </authorList>
    </citation>
    <scope>NUCLEOTIDE SEQUENCE [LARGE SCALE GENOMIC DNA]</scope>
    <source>
        <strain evidence="11 12">M1531</strain>
    </source>
</reference>
<accession>A0A7Y0LA49</accession>
<name>A0A7Y0LA49_9GAMM</name>
<evidence type="ECO:0000256" key="4">
    <source>
        <dbReference type="ARBA" id="ARBA00022481"/>
    </source>
</evidence>
<dbReference type="NCBIfam" id="TIGR02532">
    <property type="entry name" value="IV_pilin_GFxxxE"/>
    <property type="match status" value="1"/>
</dbReference>
<dbReference type="PROSITE" id="PS00409">
    <property type="entry name" value="PROKAR_NTER_METHYL"/>
    <property type="match status" value="1"/>
</dbReference>
<keyword evidence="6 10" id="KW-0812">Transmembrane</keyword>
<dbReference type="InterPro" id="IPR012902">
    <property type="entry name" value="N_methyl_site"/>
</dbReference>
<keyword evidence="7 10" id="KW-1133">Transmembrane helix</keyword>
<evidence type="ECO:0000256" key="1">
    <source>
        <dbReference type="ARBA" id="ARBA00004377"/>
    </source>
</evidence>
<organism evidence="11 12">
    <name type="scientific">Thalassotalea algicola</name>
    <dbReference type="NCBI Taxonomy" id="2716224"/>
    <lineage>
        <taxon>Bacteria</taxon>
        <taxon>Pseudomonadati</taxon>
        <taxon>Pseudomonadota</taxon>
        <taxon>Gammaproteobacteria</taxon>
        <taxon>Alteromonadales</taxon>
        <taxon>Colwelliaceae</taxon>
        <taxon>Thalassotalea</taxon>
    </lineage>
</organism>
<dbReference type="NCBIfam" id="TIGR01708">
    <property type="entry name" value="typeII_sec_gspH"/>
    <property type="match status" value="1"/>
</dbReference>
<proteinExistence type="predicted"/>
<evidence type="ECO:0000256" key="9">
    <source>
        <dbReference type="ARBA" id="ARBA00030775"/>
    </source>
</evidence>
<dbReference type="InterPro" id="IPR049875">
    <property type="entry name" value="TypeII_GspH"/>
</dbReference>
<comment type="subcellular location">
    <subcellularLocation>
        <location evidence="1">Cell inner membrane</location>
        <topology evidence="1">Single-pass membrane protein</topology>
    </subcellularLocation>
</comment>
<keyword evidence="12" id="KW-1185">Reference proteome</keyword>
<keyword evidence="5" id="KW-0997">Cell inner membrane</keyword>
<feature type="transmembrane region" description="Helical" evidence="10">
    <location>
        <begin position="12"/>
        <end position="36"/>
    </location>
</feature>
<dbReference type="PRINTS" id="PR00885">
    <property type="entry name" value="BCTERIALGSPH"/>
</dbReference>
<dbReference type="Pfam" id="PF07963">
    <property type="entry name" value="N_methyl"/>
    <property type="match status" value="1"/>
</dbReference>
<dbReference type="EMBL" id="JABBXH010000001">
    <property type="protein sequence ID" value="NMP30428.1"/>
    <property type="molecule type" value="Genomic_DNA"/>
</dbReference>
<keyword evidence="4" id="KW-0488">Methylation</keyword>
<sequence length="195" mass="21832">MQRLISSVQQKGFTLIEVMLVILVIGVLMSAVQFTFQSSQSHQQLEKAAARFAGVFELASEYGMLNNIELGLLVTDEGYQFVGYDGTKWTELPEVDALAGYQLPASIALELTLDDLPIENDMLVSHELFQDEQDDFKPEEKPIQPQVVILSGGDISPFSLAFFYRDEFAQDELASYKVTGLYYTPLTIEGPIFDE</sequence>
<dbReference type="Gene3D" id="3.55.40.10">
    <property type="entry name" value="minor pseudopilin epsh domain"/>
    <property type="match status" value="1"/>
</dbReference>
<evidence type="ECO:0000313" key="12">
    <source>
        <dbReference type="Proteomes" id="UP000568664"/>
    </source>
</evidence>
<dbReference type="Proteomes" id="UP000568664">
    <property type="component" value="Unassembled WGS sequence"/>
</dbReference>
<keyword evidence="3" id="KW-1003">Cell membrane</keyword>
<evidence type="ECO:0000256" key="5">
    <source>
        <dbReference type="ARBA" id="ARBA00022519"/>
    </source>
</evidence>
<dbReference type="GO" id="GO:0015628">
    <property type="term" value="P:protein secretion by the type II secretion system"/>
    <property type="evidence" value="ECO:0007669"/>
    <property type="project" value="InterPro"/>
</dbReference>
<dbReference type="InterPro" id="IPR002416">
    <property type="entry name" value="T2SS_protein-GspH"/>
</dbReference>
<dbReference type="GO" id="GO:0015627">
    <property type="term" value="C:type II protein secretion system complex"/>
    <property type="evidence" value="ECO:0007669"/>
    <property type="project" value="InterPro"/>
</dbReference>
<dbReference type="InterPro" id="IPR045584">
    <property type="entry name" value="Pilin-like"/>
</dbReference>
<evidence type="ECO:0000313" key="11">
    <source>
        <dbReference type="EMBL" id="NMP30428.1"/>
    </source>
</evidence>
<evidence type="ECO:0000256" key="8">
    <source>
        <dbReference type="ARBA" id="ARBA00023136"/>
    </source>
</evidence>
<dbReference type="RefSeq" id="WP_169073738.1">
    <property type="nucleotide sequence ID" value="NZ_JABBXH010000001.1"/>
</dbReference>
<dbReference type="AlphaFoldDB" id="A0A7Y0LA49"/>
<dbReference type="SUPFAM" id="SSF54523">
    <property type="entry name" value="Pili subunits"/>
    <property type="match status" value="1"/>
</dbReference>
<protein>
    <recommendedName>
        <fullName evidence="2">Type II secretion system protein H</fullName>
    </recommendedName>
    <alternativeName>
        <fullName evidence="9">General secretion pathway protein H</fullName>
    </alternativeName>
</protein>
<comment type="caution">
    <text evidence="11">The sequence shown here is derived from an EMBL/GenBank/DDBJ whole genome shotgun (WGS) entry which is preliminary data.</text>
</comment>
<evidence type="ECO:0000256" key="2">
    <source>
        <dbReference type="ARBA" id="ARBA00021549"/>
    </source>
</evidence>
<evidence type="ECO:0000256" key="6">
    <source>
        <dbReference type="ARBA" id="ARBA00022692"/>
    </source>
</evidence>
<dbReference type="GO" id="GO:0005886">
    <property type="term" value="C:plasma membrane"/>
    <property type="evidence" value="ECO:0007669"/>
    <property type="project" value="UniProtKB-SubCell"/>
</dbReference>
<evidence type="ECO:0000256" key="3">
    <source>
        <dbReference type="ARBA" id="ARBA00022475"/>
    </source>
</evidence>
<evidence type="ECO:0000256" key="7">
    <source>
        <dbReference type="ARBA" id="ARBA00022989"/>
    </source>
</evidence>
<keyword evidence="8 10" id="KW-0472">Membrane</keyword>